<dbReference type="CDD" id="cd14948">
    <property type="entry name" value="BACON"/>
    <property type="match status" value="2"/>
</dbReference>
<dbReference type="InterPro" id="IPR024361">
    <property type="entry name" value="BACON"/>
</dbReference>
<name>A0AAP9SWG6_BACFG</name>
<sequence length="624" mass="70294">MRVNKICAGLLVCLFFLLIPESCKEEKDEVINISLSEITFGSEGEAKSVEVYTNTSWAAEISPSASSSWVSLNVVSGKTGTSTIQITLTENDTADERTAEVIFRGSSTSQTLKVTQEKNEVLKLPYEEIGFWQIGGTLPLEIEWNIEYTVEIETEAREWIKLGEPKELSSDLINIHIEENLSELPRIGHVYVKGKDSPLADTLLIDQDALELNLSRNTLDFPKSAESKTVIATTSHTDHYNIPLLKLELPEDAKDWCTAEVDNQGILSISVSENRTGIDRETDLTVIASILKETVHITQRAEMIEYYQDGDFIQLQAATKGKGINIVIMGDGFLKTDLDKGGYYETLARQAERYFFNIEPYKSYREYFNVYMIAAVSEEEGVSEEIPGRKVNNRFGSTFGEGTNILWDEKICRDYIDLIPGLDKVVEVTGILILNSHKYGGTTLLRSNGFSVAACPISGNVANNDFEALIHHEAGGHAFGRLADEYQLYDVPIPLEDKNYLKLWQPYGYFHNLDLTNDLTQILWTDFTKIPKYAYVGAFEGGFLYNYGVWRPEYLSCMDTNIPYFNAPSRWLIVERIAELAGTPITFDDFVRQDHVSPPTDAMTRTARNRKHIPLGKPILIIQD</sequence>
<dbReference type="GO" id="GO:0008237">
    <property type="term" value="F:metallopeptidase activity"/>
    <property type="evidence" value="ECO:0007669"/>
    <property type="project" value="InterPro"/>
</dbReference>
<dbReference type="InterPro" id="IPR013783">
    <property type="entry name" value="Ig-like_fold"/>
</dbReference>
<accession>A0AAP9SWG6</accession>
<feature type="domain" description="BACON" evidence="1">
    <location>
        <begin position="251"/>
        <end position="299"/>
    </location>
</feature>
<proteinExistence type="predicted"/>
<dbReference type="InterPro" id="IPR024079">
    <property type="entry name" value="MetalloPept_cat_dom_sf"/>
</dbReference>
<evidence type="ECO:0000259" key="1">
    <source>
        <dbReference type="Pfam" id="PF13004"/>
    </source>
</evidence>
<dbReference type="RefSeq" id="WP_032541619.1">
    <property type="nucleotide sequence ID" value="NZ_CP054003.1"/>
</dbReference>
<dbReference type="Pfam" id="PF09471">
    <property type="entry name" value="Peptidase_M64"/>
    <property type="match status" value="1"/>
</dbReference>
<dbReference type="Pfam" id="PF13004">
    <property type="entry name" value="BACON"/>
    <property type="match status" value="2"/>
</dbReference>
<dbReference type="EMBL" id="CP054003">
    <property type="protein sequence ID" value="QKH85501.1"/>
    <property type="molecule type" value="Genomic_DNA"/>
</dbReference>
<feature type="domain" description="BACON" evidence="1">
    <location>
        <begin position="66"/>
        <end position="117"/>
    </location>
</feature>
<reference evidence="2 3" key="1">
    <citation type="submission" date="2020-05" db="EMBL/GenBank/DDBJ databases">
        <title>FDA dAtabase for Regulatory Grade micrObial Sequences (FDA-ARGOS): Supporting development and validation of Infectious Disease Dx tests.</title>
        <authorList>
            <person name="Bojja K."/>
            <person name="Kessler A."/>
            <person name="Tallon L."/>
            <person name="Sadzewicz L."/>
            <person name="Zhao X."/>
            <person name="Vavikolanu K."/>
            <person name="Mehta A."/>
            <person name="Aluvathingal J."/>
            <person name="Nadendla S."/>
            <person name="Myers T."/>
            <person name="Yan Y."/>
            <person name="Sichtig H."/>
        </authorList>
    </citation>
    <scope>NUCLEOTIDE SEQUENCE [LARGE SCALE GENOMIC DNA]</scope>
    <source>
        <strain evidence="2 3">FDAARGOS_763</strain>
    </source>
</reference>
<organism evidence="2 3">
    <name type="scientific">Bacteroides fragilis</name>
    <dbReference type="NCBI Taxonomy" id="817"/>
    <lineage>
        <taxon>Bacteria</taxon>
        <taxon>Pseudomonadati</taxon>
        <taxon>Bacteroidota</taxon>
        <taxon>Bacteroidia</taxon>
        <taxon>Bacteroidales</taxon>
        <taxon>Bacteroidaceae</taxon>
        <taxon>Bacteroides</taxon>
    </lineage>
</organism>
<protein>
    <recommendedName>
        <fullName evidence="1">BACON domain-containing protein</fullName>
    </recommendedName>
</protein>
<evidence type="ECO:0000313" key="2">
    <source>
        <dbReference type="EMBL" id="QKH85501.1"/>
    </source>
</evidence>
<gene>
    <name evidence="2" type="ORF">FOC69_14430</name>
</gene>
<dbReference type="Gene3D" id="3.40.390.10">
    <property type="entry name" value="Collagenase (Catalytic Domain)"/>
    <property type="match status" value="1"/>
</dbReference>
<evidence type="ECO:0000313" key="3">
    <source>
        <dbReference type="Proteomes" id="UP000501467"/>
    </source>
</evidence>
<dbReference type="Proteomes" id="UP000501467">
    <property type="component" value="Chromosome"/>
</dbReference>
<dbReference type="Gene3D" id="2.60.40.10">
    <property type="entry name" value="Immunoglobulins"/>
    <property type="match status" value="2"/>
</dbReference>
<dbReference type="InterPro" id="IPR019026">
    <property type="entry name" value="Peptidase_M64_IgA"/>
</dbReference>
<dbReference type="AlphaFoldDB" id="A0AAP9SWG6"/>